<reference evidence="1 2" key="1">
    <citation type="journal article" date="2018" name="Biotechnol. Adv.">
        <title>Improved genomic resources and new bioinformatic workflow for the carcinogenic parasite Clonorchis sinensis: Biotechnological implications.</title>
        <authorList>
            <person name="Wang D."/>
            <person name="Korhonen P.K."/>
            <person name="Gasser R.B."/>
            <person name="Young N.D."/>
        </authorList>
    </citation>
    <scope>NUCLEOTIDE SEQUENCE [LARGE SCALE GENOMIC DNA]</scope>
    <source>
        <strain evidence="1">Cs-k2</strain>
    </source>
</reference>
<accession>A0A419Q7Y1</accession>
<organism evidence="1 2">
    <name type="scientific">Clonorchis sinensis</name>
    <name type="common">Chinese liver fluke</name>
    <dbReference type="NCBI Taxonomy" id="79923"/>
    <lineage>
        <taxon>Eukaryota</taxon>
        <taxon>Metazoa</taxon>
        <taxon>Spiralia</taxon>
        <taxon>Lophotrochozoa</taxon>
        <taxon>Platyhelminthes</taxon>
        <taxon>Trematoda</taxon>
        <taxon>Digenea</taxon>
        <taxon>Opisthorchiida</taxon>
        <taxon>Opisthorchiata</taxon>
        <taxon>Opisthorchiidae</taxon>
        <taxon>Clonorchis</taxon>
    </lineage>
</organism>
<proteinExistence type="predicted"/>
<protein>
    <submittedName>
        <fullName evidence="1">Uncharacterized protein</fullName>
    </submittedName>
</protein>
<dbReference type="InParanoid" id="A0A419Q7Y1"/>
<evidence type="ECO:0000313" key="2">
    <source>
        <dbReference type="Proteomes" id="UP000286415"/>
    </source>
</evidence>
<evidence type="ECO:0000313" key="1">
    <source>
        <dbReference type="EMBL" id="KAG5448296.1"/>
    </source>
</evidence>
<gene>
    <name evidence="1" type="ORF">CSKR_110455</name>
</gene>
<dbReference type="AlphaFoldDB" id="A0A419Q7Y1"/>
<keyword evidence="2" id="KW-1185">Reference proteome</keyword>
<reference evidence="1 2" key="2">
    <citation type="journal article" date="2021" name="Genomics">
        <title>High-quality reference genome for Clonorchis sinensis.</title>
        <authorList>
            <person name="Young N.D."/>
            <person name="Stroehlein A.J."/>
            <person name="Kinkar L."/>
            <person name="Wang T."/>
            <person name="Sohn W.M."/>
            <person name="Chang B.C.H."/>
            <person name="Kaur P."/>
            <person name="Weisz D."/>
            <person name="Dudchenko O."/>
            <person name="Aiden E.L."/>
            <person name="Korhonen P.K."/>
            <person name="Gasser R.B."/>
        </authorList>
    </citation>
    <scope>NUCLEOTIDE SEQUENCE [LARGE SCALE GENOMIC DNA]</scope>
    <source>
        <strain evidence="1">Cs-k2</strain>
    </source>
</reference>
<dbReference type="EMBL" id="NIRI02000042">
    <property type="protein sequence ID" value="KAG5448296.1"/>
    <property type="molecule type" value="Genomic_DNA"/>
</dbReference>
<dbReference type="Proteomes" id="UP000286415">
    <property type="component" value="Unassembled WGS sequence"/>
</dbReference>
<sequence length="191" mass="22296">MCCTKATSCFIATIFEISQDIFIKETTHKVVENSPTAQDRLRPSCRRSPRVSVNLMFYLNPNWPDFDKYMFALQLVYRSFDYTVDQMESPVMRLNKMFFELYTNLQINLVFARDSPGTQLNLPFFDVFRQLNVLHQAASCSSCYDIRDIAIHVAENSSTTHDRFRPSWGSSGRRSPRVSVNLMFYLNPNWT</sequence>
<name>A0A419Q7Y1_CLOSI</name>
<comment type="caution">
    <text evidence="1">The sequence shown here is derived from an EMBL/GenBank/DDBJ whole genome shotgun (WGS) entry which is preliminary data.</text>
</comment>
<feature type="non-terminal residue" evidence="1">
    <location>
        <position position="191"/>
    </location>
</feature>